<dbReference type="OrthoDB" id="10586829at2759"/>
<protein>
    <recommendedName>
        <fullName evidence="5">Superoxide dismutase copper/zinc binding domain-containing protein</fullName>
    </recommendedName>
</protein>
<evidence type="ECO:0008006" key="5">
    <source>
        <dbReference type="Google" id="ProtNLM"/>
    </source>
</evidence>
<dbReference type="InParanoid" id="A0A316VQV6"/>
<keyword evidence="4" id="KW-1185">Reference proteome</keyword>
<feature type="signal peptide" evidence="2">
    <location>
        <begin position="1"/>
        <end position="20"/>
    </location>
</feature>
<dbReference type="RefSeq" id="XP_025367136.1">
    <property type="nucleotide sequence ID" value="XM_025511285.1"/>
</dbReference>
<evidence type="ECO:0000313" key="3">
    <source>
        <dbReference type="EMBL" id="PWN39976.1"/>
    </source>
</evidence>
<proteinExistence type="predicted"/>
<feature type="region of interest" description="Disordered" evidence="1">
    <location>
        <begin position="30"/>
        <end position="117"/>
    </location>
</feature>
<accession>A0A316VQV6</accession>
<dbReference type="GeneID" id="37033155"/>
<feature type="chain" id="PRO_5016351169" description="Superoxide dismutase copper/zinc binding domain-containing protein" evidence="2">
    <location>
        <begin position="21"/>
        <end position="174"/>
    </location>
</feature>
<dbReference type="AlphaFoldDB" id="A0A316VQV6"/>
<gene>
    <name evidence="3" type="ORF">IE81DRAFT_247244</name>
</gene>
<feature type="compositionally biased region" description="Basic and acidic residues" evidence="1">
    <location>
        <begin position="42"/>
        <end position="59"/>
    </location>
</feature>
<organism evidence="3 4">
    <name type="scientific">Ceraceosorus guamensis</name>
    <dbReference type="NCBI Taxonomy" id="1522189"/>
    <lineage>
        <taxon>Eukaryota</taxon>
        <taxon>Fungi</taxon>
        <taxon>Dikarya</taxon>
        <taxon>Basidiomycota</taxon>
        <taxon>Ustilaginomycotina</taxon>
        <taxon>Exobasidiomycetes</taxon>
        <taxon>Ceraceosorales</taxon>
        <taxon>Ceraceosoraceae</taxon>
        <taxon>Ceraceosorus</taxon>
    </lineage>
</organism>
<keyword evidence="2" id="KW-0732">Signal</keyword>
<evidence type="ECO:0000313" key="4">
    <source>
        <dbReference type="Proteomes" id="UP000245783"/>
    </source>
</evidence>
<evidence type="ECO:0000256" key="2">
    <source>
        <dbReference type="SAM" id="SignalP"/>
    </source>
</evidence>
<reference evidence="3 4" key="1">
    <citation type="journal article" date="2018" name="Mol. Biol. Evol.">
        <title>Broad Genomic Sampling Reveals a Smut Pathogenic Ancestry of the Fungal Clade Ustilaginomycotina.</title>
        <authorList>
            <person name="Kijpornyongpan T."/>
            <person name="Mondo S.J."/>
            <person name="Barry K."/>
            <person name="Sandor L."/>
            <person name="Lee J."/>
            <person name="Lipzen A."/>
            <person name="Pangilinan J."/>
            <person name="LaButti K."/>
            <person name="Hainaut M."/>
            <person name="Henrissat B."/>
            <person name="Grigoriev I.V."/>
            <person name="Spatafora J.W."/>
            <person name="Aime M.C."/>
        </authorList>
    </citation>
    <scope>NUCLEOTIDE SEQUENCE [LARGE SCALE GENOMIC DNA]</scope>
    <source>
        <strain evidence="3 4">MCA 4658</strain>
    </source>
</reference>
<name>A0A316VQV6_9BASI</name>
<evidence type="ECO:0000256" key="1">
    <source>
        <dbReference type="SAM" id="MobiDB-lite"/>
    </source>
</evidence>
<dbReference type="Proteomes" id="UP000245783">
    <property type="component" value="Unassembled WGS sequence"/>
</dbReference>
<feature type="compositionally biased region" description="Basic and acidic residues" evidence="1">
    <location>
        <begin position="84"/>
        <end position="95"/>
    </location>
</feature>
<dbReference type="EMBL" id="KZ819435">
    <property type="protein sequence ID" value="PWN39976.1"/>
    <property type="molecule type" value="Genomic_DNA"/>
</dbReference>
<sequence>MKLSFVLLVLAATLATTAFATPIKIYRNSSARKQAVPPGSIRNKELEEGNPDGKPEKGKHIPAQAPPGGPEKDCGLSCNTDNKNLFKGEHLHSLETNDIPPNSGFKATEDGDDGNHPPGHVTLKTTQDMNKEEVSGGSPSAPFLRMQILTTTTTTRCLVVHGKSERSTLEIRGG</sequence>